<dbReference type="Pfam" id="PF02519">
    <property type="entry name" value="Auxin_inducible"/>
    <property type="match status" value="1"/>
</dbReference>
<evidence type="ECO:0000256" key="1">
    <source>
        <dbReference type="ARBA" id="ARBA00006974"/>
    </source>
</evidence>
<accession>A0AAN7M5V3</accession>
<protein>
    <submittedName>
        <fullName evidence="4">Uncharacterized protein</fullName>
    </submittedName>
</protein>
<keyword evidence="5" id="KW-1185">Reference proteome</keyword>
<keyword evidence="3" id="KW-0341">Growth regulation</keyword>
<gene>
    <name evidence="4" type="ORF">SAY86_017855</name>
</gene>
<evidence type="ECO:0000256" key="3">
    <source>
        <dbReference type="ARBA" id="ARBA00022604"/>
    </source>
</evidence>
<dbReference type="PANTHER" id="PTHR31374:SF30">
    <property type="entry name" value="SAUR-LIKE AUXIN-RESPONSIVE FAMILY PROTEIN"/>
    <property type="match status" value="1"/>
</dbReference>
<dbReference type="Proteomes" id="UP001346149">
    <property type="component" value="Unassembled WGS sequence"/>
</dbReference>
<name>A0AAN7M5V3_TRANT</name>
<dbReference type="GO" id="GO:0009733">
    <property type="term" value="P:response to auxin"/>
    <property type="evidence" value="ECO:0007669"/>
    <property type="project" value="InterPro"/>
</dbReference>
<keyword evidence="2" id="KW-0217">Developmental protein</keyword>
<evidence type="ECO:0000256" key="2">
    <source>
        <dbReference type="ARBA" id="ARBA00022473"/>
    </source>
</evidence>
<organism evidence="4 5">
    <name type="scientific">Trapa natans</name>
    <name type="common">Water chestnut</name>
    <dbReference type="NCBI Taxonomy" id="22666"/>
    <lineage>
        <taxon>Eukaryota</taxon>
        <taxon>Viridiplantae</taxon>
        <taxon>Streptophyta</taxon>
        <taxon>Embryophyta</taxon>
        <taxon>Tracheophyta</taxon>
        <taxon>Spermatophyta</taxon>
        <taxon>Magnoliopsida</taxon>
        <taxon>eudicotyledons</taxon>
        <taxon>Gunneridae</taxon>
        <taxon>Pentapetalae</taxon>
        <taxon>rosids</taxon>
        <taxon>malvids</taxon>
        <taxon>Myrtales</taxon>
        <taxon>Lythraceae</taxon>
        <taxon>Trapa</taxon>
    </lineage>
</organism>
<proteinExistence type="inferred from homology"/>
<dbReference type="PANTHER" id="PTHR31374">
    <property type="entry name" value="AUXIN-INDUCED PROTEIN-LIKE-RELATED"/>
    <property type="match status" value="1"/>
</dbReference>
<dbReference type="InterPro" id="IPR003676">
    <property type="entry name" value="SAUR_fam"/>
</dbReference>
<dbReference type="AlphaFoldDB" id="A0AAN7M5V3"/>
<evidence type="ECO:0000313" key="5">
    <source>
        <dbReference type="Proteomes" id="UP001346149"/>
    </source>
</evidence>
<evidence type="ECO:0000313" key="4">
    <source>
        <dbReference type="EMBL" id="KAK4790551.1"/>
    </source>
</evidence>
<sequence>MGKGVRVHSSSRPSYVRLGSIGCRDDQNRPRKGYVPLMVGKDHEVMERLDIPTKIIDHPHIVGLLESSADEFGYSHQGLIKIRCDPDLFKQMVGVLSSIGFKLFKSIMIRVREECKGGEVKFQERTLTKPSYVIWIWDPAFNLSSSTPCKRVWLVIKCGHGSKTSSQDPPPLSDKVLERVLHSWVKWGGGWMRVIFSRPTSSASFALDEVEDMEITEADGALLRQLLEEFEVELLESTEGGMGMNMNMNGMKVEGQESFSEEGSFWVEEVAGMDLGIPDGWWFPEDIVGLLQFDVNDVTSTEEMTYSCLWDDS</sequence>
<comment type="caution">
    <text evidence="4">The sequence shown here is derived from an EMBL/GenBank/DDBJ whole genome shotgun (WGS) entry which is preliminary data.</text>
</comment>
<comment type="similarity">
    <text evidence="1">Belongs to the ARG7 family.</text>
</comment>
<dbReference type="EMBL" id="JAXQNO010000010">
    <property type="protein sequence ID" value="KAK4790551.1"/>
    <property type="molecule type" value="Genomic_DNA"/>
</dbReference>
<reference evidence="4 5" key="1">
    <citation type="journal article" date="2023" name="Hortic Res">
        <title>Pangenome of water caltrop reveals structural variations and asymmetric subgenome divergence after allopolyploidization.</title>
        <authorList>
            <person name="Zhang X."/>
            <person name="Chen Y."/>
            <person name="Wang L."/>
            <person name="Yuan Y."/>
            <person name="Fang M."/>
            <person name="Shi L."/>
            <person name="Lu R."/>
            <person name="Comes H.P."/>
            <person name="Ma Y."/>
            <person name="Chen Y."/>
            <person name="Huang G."/>
            <person name="Zhou Y."/>
            <person name="Zheng Z."/>
            <person name="Qiu Y."/>
        </authorList>
    </citation>
    <scope>NUCLEOTIDE SEQUENCE [LARGE SCALE GENOMIC DNA]</scope>
    <source>
        <strain evidence="4">F231</strain>
    </source>
</reference>